<sequence>MEVELEEAKWMQTHFDQLNLIEEKMLASLFQDQMYQRRMKKAFDKRIRPREFQEGDLALKKIMPTQKDPRGKWTPNYEGTYIIWKIMEGFWKDMGYQSFKIFFDHYKGVNRLEEDTRGFVGIGIGFLRIKAKEYWDFNGNY</sequence>
<keyword evidence="2" id="KW-1185">Reference proteome</keyword>
<reference evidence="1" key="1">
    <citation type="submission" date="2018-05" db="EMBL/GenBank/DDBJ databases">
        <title>Draft genome of Mucuna pruriens seed.</title>
        <authorList>
            <person name="Nnadi N.E."/>
            <person name="Vos R."/>
            <person name="Hasami M.H."/>
            <person name="Devisetty U.K."/>
            <person name="Aguiy J.C."/>
        </authorList>
    </citation>
    <scope>NUCLEOTIDE SEQUENCE [LARGE SCALE GENOMIC DNA]</scope>
    <source>
        <strain evidence="1">JCA_2017</strain>
    </source>
</reference>
<accession>A0A371ELS1</accession>
<organism evidence="1 2">
    <name type="scientific">Mucuna pruriens</name>
    <name type="common">Velvet bean</name>
    <name type="synonym">Dolichos pruriens</name>
    <dbReference type="NCBI Taxonomy" id="157652"/>
    <lineage>
        <taxon>Eukaryota</taxon>
        <taxon>Viridiplantae</taxon>
        <taxon>Streptophyta</taxon>
        <taxon>Embryophyta</taxon>
        <taxon>Tracheophyta</taxon>
        <taxon>Spermatophyta</taxon>
        <taxon>Magnoliopsida</taxon>
        <taxon>eudicotyledons</taxon>
        <taxon>Gunneridae</taxon>
        <taxon>Pentapetalae</taxon>
        <taxon>rosids</taxon>
        <taxon>fabids</taxon>
        <taxon>Fabales</taxon>
        <taxon>Fabaceae</taxon>
        <taxon>Papilionoideae</taxon>
        <taxon>50 kb inversion clade</taxon>
        <taxon>NPAAA clade</taxon>
        <taxon>indigoferoid/millettioid clade</taxon>
        <taxon>Phaseoleae</taxon>
        <taxon>Mucuna</taxon>
    </lineage>
</organism>
<dbReference type="EMBL" id="QJKJ01013164">
    <property type="protein sequence ID" value="RDX66997.1"/>
    <property type="molecule type" value="Genomic_DNA"/>
</dbReference>
<name>A0A371ELS1_MUCPR</name>
<gene>
    <name evidence="1" type="ORF">CR513_54179</name>
</gene>
<dbReference type="OrthoDB" id="5596291at2759"/>
<dbReference type="Proteomes" id="UP000257109">
    <property type="component" value="Unassembled WGS sequence"/>
</dbReference>
<feature type="non-terminal residue" evidence="1">
    <location>
        <position position="1"/>
    </location>
</feature>
<comment type="caution">
    <text evidence="1">The sequence shown here is derived from an EMBL/GenBank/DDBJ whole genome shotgun (WGS) entry which is preliminary data.</text>
</comment>
<protein>
    <submittedName>
        <fullName evidence="1">Uncharacterized protein</fullName>
    </submittedName>
</protein>
<evidence type="ECO:0000313" key="2">
    <source>
        <dbReference type="Proteomes" id="UP000257109"/>
    </source>
</evidence>
<proteinExistence type="predicted"/>
<dbReference type="AlphaFoldDB" id="A0A371ELS1"/>
<evidence type="ECO:0000313" key="1">
    <source>
        <dbReference type="EMBL" id="RDX66997.1"/>
    </source>
</evidence>